<keyword evidence="2" id="KW-1185">Reference proteome</keyword>
<dbReference type="STRING" id="1121432.SAMN02745219_03310"/>
<gene>
    <name evidence="1" type="ORF">SAMN02745219_03310</name>
</gene>
<dbReference type="RefSeq" id="WP_072871256.1">
    <property type="nucleotide sequence ID" value="NZ_FQZM01000060.1"/>
</dbReference>
<dbReference type="Gene3D" id="1.10.1220.10">
    <property type="entry name" value="Met repressor-like"/>
    <property type="match status" value="1"/>
</dbReference>
<name>A0A1M6M2Y1_9FIRM</name>
<dbReference type="EMBL" id="FQZM01000060">
    <property type="protein sequence ID" value="SHJ77834.1"/>
    <property type="molecule type" value="Genomic_DNA"/>
</dbReference>
<dbReference type="InterPro" id="IPR010985">
    <property type="entry name" value="Ribbon_hlx_hlx"/>
</dbReference>
<dbReference type="SUPFAM" id="SSF47598">
    <property type="entry name" value="Ribbon-helix-helix"/>
    <property type="match status" value="1"/>
</dbReference>
<reference evidence="2" key="1">
    <citation type="submission" date="2016-11" db="EMBL/GenBank/DDBJ databases">
        <authorList>
            <person name="Varghese N."/>
            <person name="Submissions S."/>
        </authorList>
    </citation>
    <scope>NUCLEOTIDE SEQUENCE [LARGE SCALE GENOMIC DNA]</scope>
    <source>
        <strain evidence="2">DSM 16057</strain>
    </source>
</reference>
<proteinExistence type="predicted"/>
<dbReference type="Proteomes" id="UP000184529">
    <property type="component" value="Unassembled WGS sequence"/>
</dbReference>
<dbReference type="AlphaFoldDB" id="A0A1M6M2Y1"/>
<dbReference type="GO" id="GO:0006355">
    <property type="term" value="P:regulation of DNA-templated transcription"/>
    <property type="evidence" value="ECO:0007669"/>
    <property type="project" value="InterPro"/>
</dbReference>
<dbReference type="InterPro" id="IPR013321">
    <property type="entry name" value="Arc_rbn_hlx_hlx"/>
</dbReference>
<protein>
    <submittedName>
        <fullName evidence="1">Ribbon-helix-helix protein, copG family</fullName>
    </submittedName>
</protein>
<sequence length="90" mass="10243">MDNTRMVHIRLPKNIVAQMEQLLKLLGMSRNEFIVQAVAEKVAREIRLRGLRETRGILGPEDAPEWAEVPGVDWVRKVRGEDGEPPAWAT</sequence>
<dbReference type="NCBIfam" id="NF041551">
    <property type="entry name" value="YlcI_YnfO_N"/>
    <property type="match status" value="1"/>
</dbReference>
<accession>A0A1M6M2Y1</accession>
<dbReference type="OrthoDB" id="1725682at2"/>
<organism evidence="1 2">
    <name type="scientific">Desulfofundulus thermosubterraneus DSM 16057</name>
    <dbReference type="NCBI Taxonomy" id="1121432"/>
    <lineage>
        <taxon>Bacteria</taxon>
        <taxon>Bacillati</taxon>
        <taxon>Bacillota</taxon>
        <taxon>Clostridia</taxon>
        <taxon>Eubacteriales</taxon>
        <taxon>Peptococcaceae</taxon>
        <taxon>Desulfofundulus</taxon>
    </lineage>
</organism>
<evidence type="ECO:0000313" key="2">
    <source>
        <dbReference type="Proteomes" id="UP000184529"/>
    </source>
</evidence>
<evidence type="ECO:0000313" key="1">
    <source>
        <dbReference type="EMBL" id="SHJ77834.1"/>
    </source>
</evidence>